<feature type="transmembrane region" description="Helical" evidence="6">
    <location>
        <begin position="182"/>
        <end position="203"/>
    </location>
</feature>
<dbReference type="Pfam" id="PF01943">
    <property type="entry name" value="Polysacc_synt"/>
    <property type="match status" value="1"/>
</dbReference>
<keyword evidence="5 6" id="KW-0472">Membrane</keyword>
<feature type="transmembrane region" description="Helical" evidence="6">
    <location>
        <begin position="158"/>
        <end position="176"/>
    </location>
</feature>
<dbReference type="InterPro" id="IPR002797">
    <property type="entry name" value="Polysacc_synth"/>
</dbReference>
<dbReference type="Proteomes" id="UP001198901">
    <property type="component" value="Unassembled WGS sequence"/>
</dbReference>
<feature type="transmembrane region" description="Helical" evidence="6">
    <location>
        <begin position="426"/>
        <end position="446"/>
    </location>
</feature>
<feature type="transmembrane region" description="Helical" evidence="6">
    <location>
        <begin position="223"/>
        <end position="241"/>
    </location>
</feature>
<feature type="transmembrane region" description="Helical" evidence="6">
    <location>
        <begin position="54"/>
        <end position="75"/>
    </location>
</feature>
<dbReference type="RefSeq" id="WP_224524764.1">
    <property type="nucleotide sequence ID" value="NZ_JAIUJR010000001.1"/>
</dbReference>
<proteinExistence type="predicted"/>
<accession>A0ABS7XMR7</accession>
<feature type="transmembrane region" description="Helical" evidence="6">
    <location>
        <begin position="452"/>
        <end position="471"/>
    </location>
</feature>
<dbReference type="InterPro" id="IPR050833">
    <property type="entry name" value="Poly_Biosynth_Transport"/>
</dbReference>
<feature type="transmembrane region" description="Helical" evidence="6">
    <location>
        <begin position="301"/>
        <end position="324"/>
    </location>
</feature>
<feature type="transmembrane region" description="Helical" evidence="6">
    <location>
        <begin position="129"/>
        <end position="151"/>
    </location>
</feature>
<keyword evidence="3 6" id="KW-0812">Transmembrane</keyword>
<evidence type="ECO:0000256" key="1">
    <source>
        <dbReference type="ARBA" id="ARBA00004651"/>
    </source>
</evidence>
<dbReference type="PANTHER" id="PTHR30250">
    <property type="entry name" value="PST FAMILY PREDICTED COLANIC ACID TRANSPORTER"/>
    <property type="match status" value="1"/>
</dbReference>
<keyword evidence="2" id="KW-1003">Cell membrane</keyword>
<feature type="transmembrane region" description="Helical" evidence="6">
    <location>
        <begin position="87"/>
        <end position="109"/>
    </location>
</feature>
<protein>
    <submittedName>
        <fullName evidence="7">Oligosaccharide flippase family protein</fullName>
    </submittedName>
</protein>
<keyword evidence="8" id="KW-1185">Reference proteome</keyword>
<evidence type="ECO:0000256" key="5">
    <source>
        <dbReference type="ARBA" id="ARBA00023136"/>
    </source>
</evidence>
<evidence type="ECO:0000256" key="4">
    <source>
        <dbReference type="ARBA" id="ARBA00022989"/>
    </source>
</evidence>
<organism evidence="7 8">
    <name type="scientific">Winogradskyella alexanderae</name>
    <dbReference type="NCBI Taxonomy" id="2877123"/>
    <lineage>
        <taxon>Bacteria</taxon>
        <taxon>Pseudomonadati</taxon>
        <taxon>Bacteroidota</taxon>
        <taxon>Flavobacteriia</taxon>
        <taxon>Flavobacteriales</taxon>
        <taxon>Flavobacteriaceae</taxon>
        <taxon>Winogradskyella</taxon>
    </lineage>
</organism>
<evidence type="ECO:0000256" key="3">
    <source>
        <dbReference type="ARBA" id="ARBA00022692"/>
    </source>
</evidence>
<evidence type="ECO:0000256" key="2">
    <source>
        <dbReference type="ARBA" id="ARBA00022475"/>
    </source>
</evidence>
<comment type="caution">
    <text evidence="7">The sequence shown here is derived from an EMBL/GenBank/DDBJ whole genome shotgun (WGS) entry which is preliminary data.</text>
</comment>
<dbReference type="EMBL" id="JAIUJR010000001">
    <property type="protein sequence ID" value="MCA0131293.1"/>
    <property type="molecule type" value="Genomic_DNA"/>
</dbReference>
<sequence>MKFSKETSLLLSNSLWSLIGTLISKGLMFLSWILVANILGKAVNGEIGVLRTTVNLFIAFAGNGFGVTLTKYLAITKSDENDFRGKLLGLSFLSALVFGLLICAVYYILTPWLSSSILNAPHLLGVLKLNTFLLFFSILNGVLIGCLQGFAKFKEISIVNSIYGVLLFLGLVYGAYNSGIYGVFSGFLIATIVSVCLSILYTYKTITILKIDISLKFKSQLTILRKFTLPAILTGLMVIPFKWFLETMLVREPSGYQEMGLFSAIFLFHTLVLMLANTVNAPFIVSMSNATKSKKMEKMNLLLPWGFSLIIITPILIFPELLGLLLDDEYLADPNFKMTTILICVITVLVLFKHGMARIMIINDLMWFSFFSNLIWGVALLLTFYFSSVKNASTISFSYVIAYVVNVVFVIPYYLKKNIIPRKIILSKNALVTWLLFGLLVVFTMFTSNINILIRLFILIIVMSAFSFNFYKTYSHD</sequence>
<gene>
    <name evidence="7" type="ORF">LBU54_01765</name>
</gene>
<reference evidence="8" key="1">
    <citation type="submission" date="2023-07" db="EMBL/GenBank/DDBJ databases">
        <authorList>
            <person name="Yue Y."/>
        </authorList>
    </citation>
    <scope>NUCLEOTIDE SEQUENCE [LARGE SCALE GENOMIC DNA]</scope>
    <source>
        <strain evidence="8">D23</strain>
    </source>
</reference>
<feature type="transmembrane region" description="Helical" evidence="6">
    <location>
        <begin position="261"/>
        <end position="280"/>
    </location>
</feature>
<name>A0ABS7XMR7_9FLAO</name>
<evidence type="ECO:0000313" key="7">
    <source>
        <dbReference type="EMBL" id="MCA0131293.1"/>
    </source>
</evidence>
<evidence type="ECO:0000256" key="6">
    <source>
        <dbReference type="SAM" id="Phobius"/>
    </source>
</evidence>
<comment type="subcellular location">
    <subcellularLocation>
        <location evidence="1">Cell membrane</location>
        <topology evidence="1">Multi-pass membrane protein</topology>
    </subcellularLocation>
</comment>
<feature type="transmembrane region" description="Helical" evidence="6">
    <location>
        <begin position="12"/>
        <end position="34"/>
    </location>
</feature>
<dbReference type="PANTHER" id="PTHR30250:SF11">
    <property type="entry name" value="O-ANTIGEN TRANSPORTER-RELATED"/>
    <property type="match status" value="1"/>
</dbReference>
<feature type="transmembrane region" description="Helical" evidence="6">
    <location>
        <begin position="365"/>
        <end position="386"/>
    </location>
</feature>
<feature type="transmembrane region" description="Helical" evidence="6">
    <location>
        <begin position="392"/>
        <end position="414"/>
    </location>
</feature>
<keyword evidence="4 6" id="KW-1133">Transmembrane helix</keyword>
<feature type="transmembrane region" description="Helical" evidence="6">
    <location>
        <begin position="336"/>
        <end position="353"/>
    </location>
</feature>
<evidence type="ECO:0000313" key="8">
    <source>
        <dbReference type="Proteomes" id="UP001198901"/>
    </source>
</evidence>